<dbReference type="EMBL" id="WNKY01000078">
    <property type="protein sequence ID" value="MTV41883.1"/>
    <property type="molecule type" value="Genomic_DNA"/>
</dbReference>
<evidence type="ECO:0000313" key="3">
    <source>
        <dbReference type="Proteomes" id="UP000475582"/>
    </source>
</evidence>
<dbReference type="AlphaFoldDB" id="A0A6L6PS08"/>
<comment type="caution">
    <text evidence="2">The sequence shown here is derived from an EMBL/GenBank/DDBJ whole genome shotgun (WGS) entry which is preliminary data.</text>
</comment>
<dbReference type="InterPro" id="IPR041049">
    <property type="entry name" value="DUF5615"/>
</dbReference>
<gene>
    <name evidence="2" type="ORF">GM676_30490</name>
</gene>
<dbReference type="Proteomes" id="UP000475582">
    <property type="component" value="Unassembled WGS sequence"/>
</dbReference>
<keyword evidence="3" id="KW-1185">Reference proteome</keyword>
<name>A0A6L6PS08_9BURK</name>
<dbReference type="RefSeq" id="WP_155468322.1">
    <property type="nucleotide sequence ID" value="NZ_WNKY01000078.1"/>
</dbReference>
<reference evidence="2 3" key="1">
    <citation type="submission" date="2019-11" db="EMBL/GenBank/DDBJ databases">
        <title>Type strains purchased from KCTC, JCM and DSMZ.</title>
        <authorList>
            <person name="Lu H."/>
        </authorList>
    </citation>
    <scope>NUCLEOTIDE SEQUENCE [LARGE SCALE GENOMIC DNA]</scope>
    <source>
        <strain evidence="2 3">KCTC 22382</strain>
    </source>
</reference>
<dbReference type="OrthoDB" id="8778352at2"/>
<accession>A0A6L6PS08</accession>
<evidence type="ECO:0000259" key="1">
    <source>
        <dbReference type="Pfam" id="PF18480"/>
    </source>
</evidence>
<dbReference type="Pfam" id="PF18480">
    <property type="entry name" value="DUF5615"/>
    <property type="match status" value="1"/>
</dbReference>
<feature type="domain" description="DUF5615" evidence="1">
    <location>
        <begin position="4"/>
        <end position="63"/>
    </location>
</feature>
<proteinExistence type="predicted"/>
<evidence type="ECO:0000313" key="2">
    <source>
        <dbReference type="EMBL" id="MTV41883.1"/>
    </source>
</evidence>
<sequence>MNWRLLIDECLSPSLVRIANEAGFEATCTRDRGWLGTKDRVLIKKIIAHDYTFVTCNSKDFRGHGAISPGGHYALQELHCGLICLNSHSMMTLERQQRLFRHLLASLSEKTELINQALEIFEEQNGSLMLIDYALFKQPK</sequence>
<protein>
    <recommendedName>
        <fullName evidence="1">DUF5615 domain-containing protein</fullName>
    </recommendedName>
</protein>
<organism evidence="2 3">
    <name type="scientific">Duganella radicis</name>
    <dbReference type="NCBI Taxonomy" id="551988"/>
    <lineage>
        <taxon>Bacteria</taxon>
        <taxon>Pseudomonadati</taxon>
        <taxon>Pseudomonadota</taxon>
        <taxon>Betaproteobacteria</taxon>
        <taxon>Burkholderiales</taxon>
        <taxon>Oxalobacteraceae</taxon>
        <taxon>Telluria group</taxon>
        <taxon>Duganella</taxon>
    </lineage>
</organism>